<evidence type="ECO:0000313" key="1">
    <source>
        <dbReference type="EMBL" id="UVI31955.1"/>
    </source>
</evidence>
<organism evidence="1 2">
    <name type="scientific">Paenibacillus spongiae</name>
    <dbReference type="NCBI Taxonomy" id="2909671"/>
    <lineage>
        <taxon>Bacteria</taxon>
        <taxon>Bacillati</taxon>
        <taxon>Bacillota</taxon>
        <taxon>Bacilli</taxon>
        <taxon>Bacillales</taxon>
        <taxon>Paenibacillaceae</taxon>
        <taxon>Paenibacillus</taxon>
    </lineage>
</organism>
<sequence>MMNLAQDNRNIYEAMEIEKDILYFKLGKLGLVSCHGRNYNIRKKLSKEQLDHYLAGGQFAKVSSNCFVNLSKIVSLKDGMVRFDCGQPESKYVQVSKWHQSHVKNLLSKRNHTAM</sequence>
<name>A0ABY5SEP1_9BACL</name>
<evidence type="ECO:0000313" key="2">
    <source>
        <dbReference type="Proteomes" id="UP001057877"/>
    </source>
</evidence>
<dbReference type="RefSeq" id="WP_258388015.1">
    <property type="nucleotide sequence ID" value="NZ_CP091430.1"/>
</dbReference>
<proteinExistence type="predicted"/>
<evidence type="ECO:0008006" key="3">
    <source>
        <dbReference type="Google" id="ProtNLM"/>
    </source>
</evidence>
<reference evidence="1" key="1">
    <citation type="submission" date="2022-01" db="EMBL/GenBank/DDBJ databases">
        <title>Paenibacillus spongiae sp. nov., isolated from marine sponge.</title>
        <authorList>
            <person name="Li Z."/>
            <person name="Zhang M."/>
        </authorList>
    </citation>
    <scope>NUCLEOTIDE SEQUENCE</scope>
    <source>
        <strain evidence="1">PHS-Z3</strain>
    </source>
</reference>
<dbReference type="Proteomes" id="UP001057877">
    <property type="component" value="Chromosome"/>
</dbReference>
<gene>
    <name evidence="1" type="ORF">L1F29_09110</name>
</gene>
<accession>A0ABY5SEP1</accession>
<protein>
    <recommendedName>
        <fullName evidence="3">LytTR family transcriptional regulator</fullName>
    </recommendedName>
</protein>
<keyword evidence="2" id="KW-1185">Reference proteome</keyword>
<dbReference type="EMBL" id="CP091430">
    <property type="protein sequence ID" value="UVI31955.1"/>
    <property type="molecule type" value="Genomic_DNA"/>
</dbReference>
<dbReference type="Gene3D" id="2.40.50.1020">
    <property type="entry name" value="LytTr DNA-binding domain"/>
    <property type="match status" value="1"/>
</dbReference>